<sequence length="248" mass="27348">MTNTKTIMISGANSGIGNACIQHFLGESYNVIALDINTSNLIDYTKTHSSFKLVQIDLSDSNAINELFIKLDLENIRPDILINAAGIREITPVLNLSDELFKKVMDVNLVAPFILSREVAKRWCEFKIPGCIINIASVSGLMAEPERAAYVASKHALIGLTKQMAMEFGKQNIRVNSISPGVIRTELTESYFDNEQLVSLIKSNQCLDTWGLPQDIVSCVDYLISNKARFITGSNFVIDGGWTAGKNL</sequence>
<evidence type="ECO:0000313" key="3">
    <source>
        <dbReference type="EMBL" id="KEK17929.1"/>
    </source>
</evidence>
<dbReference type="PROSITE" id="PS00061">
    <property type="entry name" value="ADH_SHORT"/>
    <property type="match status" value="1"/>
</dbReference>
<comment type="caution">
    <text evidence="3">The sequence shown here is derived from an EMBL/GenBank/DDBJ whole genome shotgun (WGS) entry which is preliminary data.</text>
</comment>
<dbReference type="InterPro" id="IPR020904">
    <property type="entry name" value="Sc_DH/Rdtase_CS"/>
</dbReference>
<dbReference type="Proteomes" id="UP000027822">
    <property type="component" value="Unassembled WGS sequence"/>
</dbReference>
<evidence type="ECO:0000256" key="1">
    <source>
        <dbReference type="ARBA" id="ARBA00006484"/>
    </source>
</evidence>
<protein>
    <submittedName>
        <fullName evidence="3">3-oxoacyl-ACP reductase</fullName>
    </submittedName>
</protein>
<dbReference type="eggNOG" id="COG1028">
    <property type="taxonomic scope" value="Bacteria"/>
</dbReference>
<dbReference type="Gene3D" id="3.40.50.720">
    <property type="entry name" value="NAD(P)-binding Rossmann-like Domain"/>
    <property type="match status" value="1"/>
</dbReference>
<dbReference type="InterPro" id="IPR036291">
    <property type="entry name" value="NAD(P)-bd_dom_sf"/>
</dbReference>
<gene>
    <name evidence="3" type="ORF">BAMA_10635</name>
</gene>
<dbReference type="CDD" id="cd05233">
    <property type="entry name" value="SDR_c"/>
    <property type="match status" value="1"/>
</dbReference>
<dbReference type="SUPFAM" id="SSF51735">
    <property type="entry name" value="NAD(P)-binding Rossmann-fold domains"/>
    <property type="match status" value="1"/>
</dbReference>
<dbReference type="OrthoDB" id="9803333at2"/>
<dbReference type="GO" id="GO:0008206">
    <property type="term" value="P:bile acid metabolic process"/>
    <property type="evidence" value="ECO:0007669"/>
    <property type="project" value="UniProtKB-ARBA"/>
</dbReference>
<dbReference type="EMBL" id="JOTN01000020">
    <property type="protein sequence ID" value="KEK17929.1"/>
    <property type="molecule type" value="Genomic_DNA"/>
</dbReference>
<keyword evidence="2" id="KW-0560">Oxidoreductase</keyword>
<dbReference type="GO" id="GO:0016491">
    <property type="term" value="F:oxidoreductase activity"/>
    <property type="evidence" value="ECO:0007669"/>
    <property type="project" value="UniProtKB-KW"/>
</dbReference>
<evidence type="ECO:0000256" key="2">
    <source>
        <dbReference type="ARBA" id="ARBA00023002"/>
    </source>
</evidence>
<dbReference type="PRINTS" id="PR00080">
    <property type="entry name" value="SDRFAMILY"/>
</dbReference>
<dbReference type="PANTHER" id="PTHR24321">
    <property type="entry name" value="DEHYDROGENASES, SHORT CHAIN"/>
    <property type="match status" value="1"/>
</dbReference>
<organism evidence="3 4">
    <name type="scientific">Bacillus manliponensis</name>
    <dbReference type="NCBI Taxonomy" id="574376"/>
    <lineage>
        <taxon>Bacteria</taxon>
        <taxon>Bacillati</taxon>
        <taxon>Bacillota</taxon>
        <taxon>Bacilli</taxon>
        <taxon>Bacillales</taxon>
        <taxon>Bacillaceae</taxon>
        <taxon>Bacillus</taxon>
        <taxon>Bacillus cereus group</taxon>
    </lineage>
</organism>
<dbReference type="Pfam" id="PF13561">
    <property type="entry name" value="adh_short_C2"/>
    <property type="match status" value="1"/>
</dbReference>
<dbReference type="AlphaFoldDB" id="A0A073JSB7"/>
<name>A0A073JSB7_9BACI</name>
<dbReference type="STRING" id="574376.BAMA_10635"/>
<dbReference type="RefSeq" id="WP_034642298.1">
    <property type="nucleotide sequence ID" value="NZ_CBCSJC010000034.1"/>
</dbReference>
<dbReference type="FunFam" id="3.40.50.720:FF:000084">
    <property type="entry name" value="Short-chain dehydrogenase reductase"/>
    <property type="match status" value="1"/>
</dbReference>
<comment type="similarity">
    <text evidence="1">Belongs to the short-chain dehydrogenases/reductases (SDR) family.</text>
</comment>
<keyword evidence="4" id="KW-1185">Reference proteome</keyword>
<reference evidence="3 4" key="1">
    <citation type="submission" date="2014-06" db="EMBL/GenBank/DDBJ databases">
        <title>Draft genome sequence of Bacillus manliponensis JCM 15802 (MCCC 1A00708).</title>
        <authorList>
            <person name="Lai Q."/>
            <person name="Liu Y."/>
            <person name="Shao Z."/>
        </authorList>
    </citation>
    <scope>NUCLEOTIDE SEQUENCE [LARGE SCALE GENOMIC DNA]</scope>
    <source>
        <strain evidence="3 4">JCM 15802</strain>
    </source>
</reference>
<accession>A0A073JSB7</accession>
<evidence type="ECO:0000313" key="4">
    <source>
        <dbReference type="Proteomes" id="UP000027822"/>
    </source>
</evidence>
<dbReference type="InterPro" id="IPR002347">
    <property type="entry name" value="SDR_fam"/>
</dbReference>
<proteinExistence type="inferred from homology"/>
<dbReference type="PRINTS" id="PR00081">
    <property type="entry name" value="GDHRDH"/>
</dbReference>
<dbReference type="PANTHER" id="PTHR24321:SF8">
    <property type="entry name" value="ESTRADIOL 17-BETA-DEHYDROGENASE 8-RELATED"/>
    <property type="match status" value="1"/>
</dbReference>